<name>A0A255G5U1_9ACTN</name>
<dbReference type="AlphaFoldDB" id="A0A255G5U1"/>
<feature type="transmembrane region" description="Helical" evidence="1">
    <location>
        <begin position="92"/>
        <end position="109"/>
    </location>
</feature>
<accession>A0A255G5U1</accession>
<feature type="transmembrane region" description="Helical" evidence="1">
    <location>
        <begin position="36"/>
        <end position="59"/>
    </location>
</feature>
<dbReference type="EMBL" id="NMVO01000017">
    <property type="protein sequence ID" value="OYO09583.1"/>
    <property type="molecule type" value="Genomic_DNA"/>
</dbReference>
<dbReference type="InterPro" id="IPR045713">
    <property type="entry name" value="DUF6069"/>
</dbReference>
<comment type="caution">
    <text evidence="2">The sequence shown here is derived from an EMBL/GenBank/DDBJ whole genome shotgun (WGS) entry which is preliminary data.</text>
</comment>
<evidence type="ECO:0000313" key="3">
    <source>
        <dbReference type="Proteomes" id="UP000215896"/>
    </source>
</evidence>
<evidence type="ECO:0000256" key="1">
    <source>
        <dbReference type="SAM" id="Phobius"/>
    </source>
</evidence>
<feature type="transmembrane region" description="Helical" evidence="1">
    <location>
        <begin position="66"/>
        <end position="86"/>
    </location>
</feature>
<sequence>MAAIALAANLVIHTAARALGTDFIVRSPIAPAPMTVTVPHVIGMSVLPVLLAGVLVFALRRRAPRSWLVLAWLGLLVGVLSMPLLMPASPRTKLALSLMHLVTAGLWWWRLRTAARRLDPIR</sequence>
<keyword evidence="3" id="KW-1185">Reference proteome</keyword>
<keyword evidence="1" id="KW-1133">Transmembrane helix</keyword>
<evidence type="ECO:0000313" key="2">
    <source>
        <dbReference type="EMBL" id="OYO09583.1"/>
    </source>
</evidence>
<reference evidence="2 3" key="1">
    <citation type="submission" date="2017-07" db="EMBL/GenBank/DDBJ databases">
        <title>Draft whole genome sequences of clinical Proprionibacteriaceae strains.</title>
        <authorList>
            <person name="Bernier A.-M."/>
            <person name="Bernard K."/>
            <person name="Domingo M.-C."/>
        </authorList>
    </citation>
    <scope>NUCLEOTIDE SEQUENCE [LARGE SCALE GENOMIC DNA]</scope>
    <source>
        <strain evidence="2 3">NML 030167</strain>
    </source>
</reference>
<keyword evidence="1" id="KW-0472">Membrane</keyword>
<dbReference type="Proteomes" id="UP000215896">
    <property type="component" value="Unassembled WGS sequence"/>
</dbReference>
<keyword evidence="1" id="KW-0812">Transmembrane</keyword>
<organism evidence="2 3">
    <name type="scientific">Enemella evansiae</name>
    <dbReference type="NCBI Taxonomy" id="2016499"/>
    <lineage>
        <taxon>Bacteria</taxon>
        <taxon>Bacillati</taxon>
        <taxon>Actinomycetota</taxon>
        <taxon>Actinomycetes</taxon>
        <taxon>Propionibacteriales</taxon>
        <taxon>Propionibacteriaceae</taxon>
        <taxon>Enemella</taxon>
    </lineage>
</organism>
<dbReference type="Pfam" id="PF19545">
    <property type="entry name" value="DUF6069"/>
    <property type="match status" value="1"/>
</dbReference>
<gene>
    <name evidence="2" type="ORF">CGZ94_18145</name>
</gene>
<proteinExistence type="predicted"/>
<protein>
    <submittedName>
        <fullName evidence="2">Uncharacterized protein</fullName>
    </submittedName>
</protein>